<dbReference type="InterPro" id="IPR010987">
    <property type="entry name" value="Glutathione-S-Trfase_C-like"/>
</dbReference>
<dbReference type="InterPro" id="IPR004045">
    <property type="entry name" value="Glutathione_S-Trfase_N"/>
</dbReference>
<feature type="domain" description="GST C-terminal" evidence="2">
    <location>
        <begin position="86"/>
        <end position="208"/>
    </location>
</feature>
<dbReference type="Pfam" id="PF13409">
    <property type="entry name" value="GST_N_2"/>
    <property type="match status" value="1"/>
</dbReference>
<dbReference type="PROSITE" id="PS50404">
    <property type="entry name" value="GST_NTER"/>
    <property type="match status" value="1"/>
</dbReference>
<name>A0ABV7FXF5_9PROT</name>
<evidence type="ECO:0000259" key="2">
    <source>
        <dbReference type="PROSITE" id="PS50405"/>
    </source>
</evidence>
<accession>A0ABV7FXF5</accession>
<evidence type="ECO:0000313" key="3">
    <source>
        <dbReference type="EMBL" id="MFC3124096.1"/>
    </source>
</evidence>
<gene>
    <name evidence="3" type="ORF">ACFOD4_03410</name>
</gene>
<dbReference type="EMBL" id="JBHRTN010000004">
    <property type="protein sequence ID" value="MFC3124096.1"/>
    <property type="molecule type" value="Genomic_DNA"/>
</dbReference>
<feature type="domain" description="GST N-terminal" evidence="1">
    <location>
        <begin position="1"/>
        <end position="81"/>
    </location>
</feature>
<dbReference type="PANTHER" id="PTHR42673:SF4">
    <property type="entry name" value="MALEYLACETOACETATE ISOMERASE"/>
    <property type="match status" value="1"/>
</dbReference>
<dbReference type="PROSITE" id="PS50405">
    <property type="entry name" value="GST_CTER"/>
    <property type="match status" value="1"/>
</dbReference>
<dbReference type="Proteomes" id="UP001595593">
    <property type="component" value="Unassembled WGS sequence"/>
</dbReference>
<sequence>MRLYGYAHSSATERVRLALALKGLDAPVLLSDASDRRVRDDAEPRLNELGGAPVLQLADGTVLTQSLAITEWLEELWPTPPLLPPDPLSRARIRAFVMTVLCDVQPMHDERAFGRLCDASPMEGESQSRVRGAIANGLAAGEAMLCDSGGPFCFSDVPGLADLCLVPQLALARRFGVHLAFPRLLAAEAACLTLPAFRQVYPETIHAD</sequence>
<reference evidence="4" key="1">
    <citation type="journal article" date="2019" name="Int. J. Syst. Evol. Microbiol.">
        <title>The Global Catalogue of Microorganisms (GCM) 10K type strain sequencing project: providing services to taxonomists for standard genome sequencing and annotation.</title>
        <authorList>
            <consortium name="The Broad Institute Genomics Platform"/>
            <consortium name="The Broad Institute Genome Sequencing Center for Infectious Disease"/>
            <person name="Wu L."/>
            <person name="Ma J."/>
        </authorList>
    </citation>
    <scope>NUCLEOTIDE SEQUENCE [LARGE SCALE GENOMIC DNA]</scope>
    <source>
        <strain evidence="4">KCTC 52094</strain>
    </source>
</reference>
<dbReference type="SUPFAM" id="SSF52833">
    <property type="entry name" value="Thioredoxin-like"/>
    <property type="match status" value="1"/>
</dbReference>
<dbReference type="PANTHER" id="PTHR42673">
    <property type="entry name" value="MALEYLACETOACETATE ISOMERASE"/>
    <property type="match status" value="1"/>
</dbReference>
<dbReference type="InterPro" id="IPR036282">
    <property type="entry name" value="Glutathione-S-Trfase_C_sf"/>
</dbReference>
<comment type="caution">
    <text evidence="3">The sequence shown here is derived from an EMBL/GenBank/DDBJ whole genome shotgun (WGS) entry which is preliminary data.</text>
</comment>
<dbReference type="RefSeq" id="WP_379594313.1">
    <property type="nucleotide sequence ID" value="NZ_JBHRTN010000004.1"/>
</dbReference>
<dbReference type="InterPro" id="IPR040079">
    <property type="entry name" value="Glutathione_S-Trfase"/>
</dbReference>
<proteinExistence type="predicted"/>
<dbReference type="SUPFAM" id="SSF47616">
    <property type="entry name" value="GST C-terminal domain-like"/>
    <property type="match status" value="1"/>
</dbReference>
<keyword evidence="4" id="KW-1185">Reference proteome</keyword>
<dbReference type="Gene3D" id="1.20.1050.10">
    <property type="match status" value="1"/>
</dbReference>
<organism evidence="3 4">
    <name type="scientific">Teichococcus globiformis</name>
    <dbReference type="NCBI Taxonomy" id="2307229"/>
    <lineage>
        <taxon>Bacteria</taxon>
        <taxon>Pseudomonadati</taxon>
        <taxon>Pseudomonadota</taxon>
        <taxon>Alphaproteobacteria</taxon>
        <taxon>Acetobacterales</taxon>
        <taxon>Roseomonadaceae</taxon>
        <taxon>Roseomonas</taxon>
    </lineage>
</organism>
<dbReference type="SFLD" id="SFLDS00019">
    <property type="entry name" value="Glutathione_Transferase_(cytos"/>
    <property type="match status" value="1"/>
</dbReference>
<evidence type="ECO:0000313" key="4">
    <source>
        <dbReference type="Proteomes" id="UP001595593"/>
    </source>
</evidence>
<dbReference type="Gene3D" id="3.40.30.10">
    <property type="entry name" value="Glutaredoxin"/>
    <property type="match status" value="1"/>
</dbReference>
<protein>
    <submittedName>
        <fullName evidence="3">Glutathione S-transferase N-terminal domain-containing protein</fullName>
    </submittedName>
</protein>
<dbReference type="InterPro" id="IPR036249">
    <property type="entry name" value="Thioredoxin-like_sf"/>
</dbReference>
<evidence type="ECO:0000259" key="1">
    <source>
        <dbReference type="PROSITE" id="PS50404"/>
    </source>
</evidence>